<accession>A0A5M4BCE1</accession>
<protein>
    <submittedName>
        <fullName evidence="1">Uncharacterized protein</fullName>
    </submittedName>
</protein>
<sequence length="116" mass="13783">MKNIDKTLKIIEIASEYEITIMVDRGYDFAIFGFFPIPIPGTYIHFEFVPRSSSLSMKKAKIIAEKIPKKFYKSLILAFEKFKNTNQIIIYKPNRYETLRIICPRNRKSLKKYSRH</sequence>
<gene>
    <name evidence="1" type="ORF">RCZ01_22270</name>
</gene>
<keyword evidence="2" id="KW-1185">Reference proteome</keyword>
<dbReference type="RefSeq" id="WP_155285538.1">
    <property type="nucleotide sequence ID" value="NZ_BLBC01000014.1"/>
</dbReference>
<dbReference type="EMBL" id="BLBC01000014">
    <property type="protein sequence ID" value="GET46925.1"/>
    <property type="molecule type" value="Genomic_DNA"/>
</dbReference>
<dbReference type="Proteomes" id="UP000398217">
    <property type="component" value="Unassembled WGS sequence"/>
</dbReference>
<proteinExistence type="predicted"/>
<evidence type="ECO:0000313" key="2">
    <source>
        <dbReference type="Proteomes" id="UP000398217"/>
    </source>
</evidence>
<evidence type="ECO:0000313" key="1">
    <source>
        <dbReference type="EMBL" id="GET46925.1"/>
    </source>
</evidence>
<reference evidence="2" key="1">
    <citation type="journal article" date="2020" name="Int. J. Syst. Evol. Microbiol.">
        <title>Capnocytophaga felis sp. nov. isolated from the feline oral cavity.</title>
        <authorList>
            <person name="Suzuki M."/>
            <person name="Umeda K."/>
            <person name="Kimura M."/>
            <person name="Imaoka K."/>
            <person name="Morikawa S."/>
            <person name="Maeda K."/>
        </authorList>
    </citation>
    <scope>NUCLEOTIDE SEQUENCE [LARGE SCALE GENOMIC DNA]</scope>
    <source>
        <strain evidence="2">KC07070</strain>
    </source>
</reference>
<comment type="caution">
    <text evidence="1">The sequence shown here is derived from an EMBL/GenBank/DDBJ whole genome shotgun (WGS) entry which is preliminary data.</text>
</comment>
<organism evidence="1 2">
    <name type="scientific">Capnocytophaga felis</name>
    <dbReference type="NCBI Taxonomy" id="2267611"/>
    <lineage>
        <taxon>Bacteria</taxon>
        <taxon>Pseudomonadati</taxon>
        <taxon>Bacteroidota</taxon>
        <taxon>Flavobacteriia</taxon>
        <taxon>Flavobacteriales</taxon>
        <taxon>Flavobacteriaceae</taxon>
        <taxon>Capnocytophaga</taxon>
    </lineage>
</organism>
<name>A0A5M4BCE1_9FLAO</name>
<dbReference type="AlphaFoldDB" id="A0A5M4BCE1"/>